<feature type="transmembrane region" description="Helical" evidence="6">
    <location>
        <begin position="389"/>
        <end position="409"/>
    </location>
</feature>
<dbReference type="GO" id="GO:0005886">
    <property type="term" value="C:plasma membrane"/>
    <property type="evidence" value="ECO:0007669"/>
    <property type="project" value="UniProtKB-SubCell"/>
</dbReference>
<name>A0A158SYV0_HAEIF</name>
<dbReference type="EMBL" id="JMQP01000002">
    <property type="protein sequence ID" value="KIS36044.1"/>
    <property type="molecule type" value="Genomic_DNA"/>
</dbReference>
<dbReference type="InterPro" id="IPR018385">
    <property type="entry name" value="C4_dicarb_anaerob_car-like"/>
</dbReference>
<feature type="transmembrane region" description="Helical" evidence="6">
    <location>
        <begin position="484"/>
        <end position="504"/>
    </location>
</feature>
<accession>A0A158SYV0</accession>
<dbReference type="AlphaFoldDB" id="A0A158SYV0"/>
<feature type="transmembrane region" description="Helical" evidence="6">
    <location>
        <begin position="189"/>
        <end position="208"/>
    </location>
</feature>
<feature type="transmembrane region" description="Helical" evidence="6">
    <location>
        <begin position="360"/>
        <end position="377"/>
    </location>
</feature>
<dbReference type="PATRIC" id="fig|727.582.peg.1528"/>
<feature type="transmembrane region" description="Helical" evidence="6">
    <location>
        <begin position="270"/>
        <end position="290"/>
    </location>
</feature>
<sequence>MGSHSQGKKCGWFNQCFTNRTLNVKHKELAMDASKKKKTFNFPSAFTILFAILILAVGLTWVIPSGSYSKLTYNSTDNVFVVKAYGVDDKTYPATTDTLDNLNIKIKLSNFTEGVIKKPIAIPGTYQRVEQHHKGIEDITKSMVEGTIEAVDVMVFIFVLGGMIGVINRTGSFNAGLMALVKKTKGNEFFIVFCVSVLMVLGGTTCGIEEEAVAFYPILVPVFLALGYDAIVCVGAIFLAASMGTAFSTINPFSVVIASNAAGIQFTEGIGFRALGLVLGATCVIAYLYWYCKKIKADPSFSYTYDDREEFRQRYMKNFDPNTTIPFSARRKLILTLFCISFPIMIWGVMIGGWWFPQMAASFLAITIIIMFISGLSEKDVVESFTEGASELVGVSLIIGLARGVNLVLEQGMISDTILDYMSNVVSGMPGSVFILGQLVVFIFLGLIVPSSSGLAVLSMPIMAPLADSVGIPRDIVVSAYNWGQYAMLFLAPTGLVLVTLQMLHIPFDRWVKFVMPMIGCLLLIGSILLVVQVSLYSV</sequence>
<evidence type="ECO:0000256" key="4">
    <source>
        <dbReference type="ARBA" id="ARBA00022989"/>
    </source>
</evidence>
<feature type="transmembrane region" description="Helical" evidence="6">
    <location>
        <begin position="40"/>
        <end position="63"/>
    </location>
</feature>
<evidence type="ECO:0000256" key="5">
    <source>
        <dbReference type="ARBA" id="ARBA00023136"/>
    </source>
</evidence>
<evidence type="ECO:0000313" key="7">
    <source>
        <dbReference type="EMBL" id="KIS36044.1"/>
    </source>
</evidence>
<feature type="transmembrane region" description="Helical" evidence="6">
    <location>
        <begin position="429"/>
        <end position="448"/>
    </location>
</feature>
<proteinExistence type="predicted"/>
<comment type="caution">
    <text evidence="7">The sequence shown here is derived from an EMBL/GenBank/DDBJ whole genome shotgun (WGS) entry which is preliminary data.</text>
</comment>
<dbReference type="Proteomes" id="UP000050700">
    <property type="component" value="Unassembled WGS sequence"/>
</dbReference>
<feature type="transmembrane region" description="Helical" evidence="6">
    <location>
        <begin position="511"/>
        <end position="536"/>
    </location>
</feature>
<protein>
    <recommendedName>
        <fullName evidence="9">YfcC family protein</fullName>
    </recommendedName>
</protein>
<dbReference type="Pfam" id="PF03606">
    <property type="entry name" value="DcuC"/>
    <property type="match status" value="1"/>
</dbReference>
<evidence type="ECO:0008006" key="9">
    <source>
        <dbReference type="Google" id="ProtNLM"/>
    </source>
</evidence>
<reference evidence="7 8" key="1">
    <citation type="submission" date="2014-05" db="EMBL/GenBank/DDBJ databases">
        <title>Methylome analysis of the phasevarions of Haemophilus influenzae.</title>
        <authorList>
            <person name="Atack J.M."/>
            <person name="Fox K.L."/>
            <person name="Power P.M."/>
            <person name="Clark T."/>
            <person name="Jurcisek J."/>
            <person name="Korlach J."/>
            <person name="Bakaletz L.O."/>
            <person name="Jennings M.P."/>
        </authorList>
    </citation>
    <scope>NUCLEOTIDE SEQUENCE [LARGE SCALE GENOMIC DNA]</scope>
    <source>
        <strain evidence="7 8">1209</strain>
    </source>
</reference>
<organism evidence="7 8">
    <name type="scientific">Haemophilus influenzae</name>
    <dbReference type="NCBI Taxonomy" id="727"/>
    <lineage>
        <taxon>Bacteria</taxon>
        <taxon>Pseudomonadati</taxon>
        <taxon>Pseudomonadota</taxon>
        <taxon>Gammaproteobacteria</taxon>
        <taxon>Pasteurellales</taxon>
        <taxon>Pasteurellaceae</taxon>
        <taxon>Haemophilus</taxon>
    </lineage>
</organism>
<feature type="transmembrane region" description="Helical" evidence="6">
    <location>
        <begin position="333"/>
        <end position="354"/>
    </location>
</feature>
<feature type="transmembrane region" description="Helical" evidence="6">
    <location>
        <begin position="214"/>
        <end position="239"/>
    </location>
</feature>
<evidence type="ECO:0000256" key="6">
    <source>
        <dbReference type="SAM" id="Phobius"/>
    </source>
</evidence>
<dbReference type="PANTHER" id="PTHR43652">
    <property type="entry name" value="BASIC AMINO ACID ANTIPORTER YFCC-RELATED"/>
    <property type="match status" value="1"/>
</dbReference>
<evidence type="ECO:0000256" key="3">
    <source>
        <dbReference type="ARBA" id="ARBA00022692"/>
    </source>
</evidence>
<evidence type="ECO:0000256" key="1">
    <source>
        <dbReference type="ARBA" id="ARBA00004651"/>
    </source>
</evidence>
<keyword evidence="3 6" id="KW-0812">Transmembrane</keyword>
<evidence type="ECO:0000313" key="8">
    <source>
        <dbReference type="Proteomes" id="UP000050700"/>
    </source>
</evidence>
<dbReference type="InterPro" id="IPR051679">
    <property type="entry name" value="DASS-Related_Transporters"/>
</dbReference>
<evidence type="ECO:0000256" key="2">
    <source>
        <dbReference type="ARBA" id="ARBA00022475"/>
    </source>
</evidence>
<dbReference type="PANTHER" id="PTHR43652:SF6">
    <property type="entry name" value="ARGININE REPRESSOR"/>
    <property type="match status" value="1"/>
</dbReference>
<comment type="subcellular location">
    <subcellularLocation>
        <location evidence="1">Cell membrane</location>
        <topology evidence="1">Multi-pass membrane protein</topology>
    </subcellularLocation>
</comment>
<gene>
    <name evidence="7" type="ORF">NTHI1209_01684</name>
</gene>
<keyword evidence="5 6" id="KW-0472">Membrane</keyword>
<keyword evidence="2" id="KW-1003">Cell membrane</keyword>
<feature type="transmembrane region" description="Helical" evidence="6">
    <location>
        <begin position="150"/>
        <end position="168"/>
    </location>
</feature>
<feature type="transmembrane region" description="Helical" evidence="6">
    <location>
        <begin position="246"/>
        <end position="264"/>
    </location>
</feature>
<keyword evidence="4 6" id="KW-1133">Transmembrane helix</keyword>